<reference evidence="1" key="1">
    <citation type="submission" date="2021-01" db="EMBL/GenBank/DDBJ databases">
        <authorList>
            <consortium name="Genoscope - CEA"/>
            <person name="William W."/>
        </authorList>
    </citation>
    <scope>NUCLEOTIDE SEQUENCE</scope>
</reference>
<dbReference type="EMBL" id="HG994359">
    <property type="protein sequence ID" value="CAF2097961.1"/>
    <property type="molecule type" value="Genomic_DNA"/>
</dbReference>
<protein>
    <submittedName>
        <fullName evidence="1">(rape) hypothetical protein</fullName>
    </submittedName>
</protein>
<gene>
    <name evidence="1" type="ORF">DARMORV10_A05P20850.1</name>
</gene>
<evidence type="ECO:0000313" key="1">
    <source>
        <dbReference type="EMBL" id="CAF2097961.1"/>
    </source>
</evidence>
<dbReference type="PANTHER" id="PTHR36886">
    <property type="entry name" value="PROTEIN FRIGIDA-ESSENTIAL 1"/>
    <property type="match status" value="1"/>
</dbReference>
<dbReference type="InterPro" id="IPR052650">
    <property type="entry name" value="Zinc_finger_CCCH"/>
</dbReference>
<sequence>MNKDSYKIIVRKVVDKVTGAIQTRKIPQTQEKIDHYLLASKPKLIKLLQAYINKVKKS</sequence>
<dbReference type="AlphaFoldDB" id="A0A816TKT9"/>
<dbReference type="Proteomes" id="UP001295469">
    <property type="component" value="Chromosome A05"/>
</dbReference>
<name>A0A816TKT9_BRANA</name>
<accession>A0A816TKT9</accession>
<proteinExistence type="predicted"/>
<dbReference type="PANTHER" id="PTHR36886:SF11">
    <property type="entry name" value="C3H1-TYPE DOMAIN-CONTAINING PROTEIN"/>
    <property type="match status" value="1"/>
</dbReference>
<organism evidence="1">
    <name type="scientific">Brassica napus</name>
    <name type="common">Rape</name>
    <dbReference type="NCBI Taxonomy" id="3708"/>
    <lineage>
        <taxon>Eukaryota</taxon>
        <taxon>Viridiplantae</taxon>
        <taxon>Streptophyta</taxon>
        <taxon>Embryophyta</taxon>
        <taxon>Tracheophyta</taxon>
        <taxon>Spermatophyta</taxon>
        <taxon>Magnoliopsida</taxon>
        <taxon>eudicotyledons</taxon>
        <taxon>Gunneridae</taxon>
        <taxon>Pentapetalae</taxon>
        <taxon>rosids</taxon>
        <taxon>malvids</taxon>
        <taxon>Brassicales</taxon>
        <taxon>Brassicaceae</taxon>
        <taxon>Brassiceae</taxon>
        <taxon>Brassica</taxon>
    </lineage>
</organism>